<dbReference type="SUPFAM" id="SSF52402">
    <property type="entry name" value="Adenine nucleotide alpha hydrolases-like"/>
    <property type="match status" value="1"/>
</dbReference>
<feature type="domain" description="Electron transfer flavoprotein alpha/beta-subunit N-terminal" evidence="2">
    <location>
        <begin position="22"/>
        <end position="213"/>
    </location>
</feature>
<dbReference type="Pfam" id="PF01012">
    <property type="entry name" value="ETF"/>
    <property type="match status" value="1"/>
</dbReference>
<evidence type="ECO:0000313" key="4">
    <source>
        <dbReference type="Proteomes" id="UP000051249"/>
    </source>
</evidence>
<organism evidence="3 4">
    <name type="scientific">Pediococcus argentinicus</name>
    <dbReference type="NCBI Taxonomy" id="480391"/>
    <lineage>
        <taxon>Bacteria</taxon>
        <taxon>Bacillati</taxon>
        <taxon>Bacillota</taxon>
        <taxon>Bacilli</taxon>
        <taxon>Lactobacillales</taxon>
        <taxon>Lactobacillaceae</taxon>
        <taxon>Pediococcus</taxon>
    </lineage>
</organism>
<dbReference type="PANTHER" id="PTHR21294:SF17">
    <property type="entry name" value="PROTEIN FIXA"/>
    <property type="match status" value="1"/>
</dbReference>
<dbReference type="CDD" id="cd01714">
    <property type="entry name" value="ETF_beta"/>
    <property type="match status" value="1"/>
</dbReference>
<evidence type="ECO:0000313" key="3">
    <source>
        <dbReference type="EMBL" id="KRO26165.1"/>
    </source>
</evidence>
<dbReference type="AlphaFoldDB" id="A0A0R2NK89"/>
<dbReference type="PIRSF" id="PIRSF000090">
    <property type="entry name" value="Beta-ETF"/>
    <property type="match status" value="1"/>
</dbReference>
<accession>A0A0R2NK89</accession>
<dbReference type="InterPro" id="IPR012255">
    <property type="entry name" value="ETF_b"/>
</dbReference>
<protein>
    <recommendedName>
        <fullName evidence="1">Electron transfer flavoprotein small subunit</fullName>
    </recommendedName>
</protein>
<comment type="caution">
    <text evidence="3">The sequence shown here is derived from an EMBL/GenBank/DDBJ whole genome shotgun (WGS) entry which is preliminary data.</text>
</comment>
<dbReference type="InterPro" id="IPR014730">
    <property type="entry name" value="ETF_a/b_N"/>
</dbReference>
<dbReference type="Proteomes" id="UP000051249">
    <property type="component" value="Unassembled WGS sequence"/>
</dbReference>
<evidence type="ECO:0000256" key="1">
    <source>
        <dbReference type="ARBA" id="ARBA00042002"/>
    </source>
</evidence>
<reference evidence="3 4" key="1">
    <citation type="journal article" date="2015" name="Genome Announc.">
        <title>Expanding the biotechnology potential of lactobacilli through comparative genomics of 213 strains and associated genera.</title>
        <authorList>
            <person name="Sun Z."/>
            <person name="Harris H.M."/>
            <person name="McCann A."/>
            <person name="Guo C."/>
            <person name="Argimon S."/>
            <person name="Zhang W."/>
            <person name="Yang X."/>
            <person name="Jeffery I.B."/>
            <person name="Cooney J.C."/>
            <person name="Kagawa T.F."/>
            <person name="Liu W."/>
            <person name="Song Y."/>
            <person name="Salvetti E."/>
            <person name="Wrobel A."/>
            <person name="Rasinkangas P."/>
            <person name="Parkhill J."/>
            <person name="Rea M.C."/>
            <person name="O'Sullivan O."/>
            <person name="Ritari J."/>
            <person name="Douillard F.P."/>
            <person name="Paul Ross R."/>
            <person name="Yang R."/>
            <person name="Briner A.E."/>
            <person name="Felis G.E."/>
            <person name="de Vos W.M."/>
            <person name="Barrangou R."/>
            <person name="Klaenhammer T.R."/>
            <person name="Caufield P.W."/>
            <person name="Cui Y."/>
            <person name="Zhang H."/>
            <person name="O'Toole P.W."/>
        </authorList>
    </citation>
    <scope>NUCLEOTIDE SEQUENCE [LARGE SCALE GENOMIC DNA]</scope>
    <source>
        <strain evidence="3 4">DSM 23026</strain>
    </source>
</reference>
<name>A0A0R2NK89_9LACO</name>
<dbReference type="OrthoDB" id="9804960at2"/>
<dbReference type="SMART" id="SM00893">
    <property type="entry name" value="ETF"/>
    <property type="match status" value="1"/>
</dbReference>
<dbReference type="EMBL" id="JQCQ01000002">
    <property type="protein sequence ID" value="KRO26165.1"/>
    <property type="molecule type" value="Genomic_DNA"/>
</dbReference>
<sequence length="262" mass="27900">MKIIVCLKQVPETNNVKIDPVTHNLQRNGISGVINSFDVNAIEAALELKDRYGAEVVALTMGPPDYEKTLRLAMAMGANEGVLLSSRGFAGADTLATATVLAAAVNKIGGADLILFGRQAVDADTGQVGPLVAEKLDLPQYTYVSKLNLSSDGQIDAVRMLDGGTVRVNGDLPAVATVRSELNEPRYATPRNIKLSFKKDIVVYDEKDLDLDDSEIGQAGSPTIVTKVYTPTATPKVTETLEGSAKEAAQNLLTKLSEKSIL</sequence>
<keyword evidence="4" id="KW-1185">Reference proteome</keyword>
<dbReference type="InterPro" id="IPR033948">
    <property type="entry name" value="ETF_beta_N"/>
</dbReference>
<dbReference type="GO" id="GO:0009055">
    <property type="term" value="F:electron transfer activity"/>
    <property type="evidence" value="ECO:0007669"/>
    <property type="project" value="InterPro"/>
</dbReference>
<dbReference type="PANTHER" id="PTHR21294">
    <property type="entry name" value="ELECTRON TRANSFER FLAVOPROTEIN BETA-SUBUNIT"/>
    <property type="match status" value="1"/>
</dbReference>
<proteinExistence type="predicted"/>
<dbReference type="Gene3D" id="3.40.50.620">
    <property type="entry name" value="HUPs"/>
    <property type="match status" value="1"/>
</dbReference>
<dbReference type="RefSeq" id="WP_057797771.1">
    <property type="nucleotide sequence ID" value="NZ_BJZZ01000002.1"/>
</dbReference>
<dbReference type="InterPro" id="IPR014729">
    <property type="entry name" value="Rossmann-like_a/b/a_fold"/>
</dbReference>
<gene>
    <name evidence="3" type="ORF">IV88_GL000625</name>
</gene>
<evidence type="ECO:0000259" key="2">
    <source>
        <dbReference type="SMART" id="SM00893"/>
    </source>
</evidence>
<dbReference type="PATRIC" id="fig|480391.4.peg.634"/>